<dbReference type="RefSeq" id="XP_024576071.1">
    <property type="nucleotide sequence ID" value="XM_024725278.1"/>
</dbReference>
<accession>A0A0P1AF62</accession>
<organism evidence="1 2">
    <name type="scientific">Plasmopara halstedii</name>
    <name type="common">Downy mildew of sunflower</name>
    <dbReference type="NCBI Taxonomy" id="4781"/>
    <lineage>
        <taxon>Eukaryota</taxon>
        <taxon>Sar</taxon>
        <taxon>Stramenopiles</taxon>
        <taxon>Oomycota</taxon>
        <taxon>Peronosporomycetes</taxon>
        <taxon>Peronosporales</taxon>
        <taxon>Peronosporaceae</taxon>
        <taxon>Plasmopara</taxon>
    </lineage>
</organism>
<dbReference type="AlphaFoldDB" id="A0A0P1AF62"/>
<dbReference type="OrthoDB" id="276721at2759"/>
<evidence type="ECO:0000313" key="2">
    <source>
        <dbReference type="Proteomes" id="UP000054928"/>
    </source>
</evidence>
<dbReference type="Proteomes" id="UP000054928">
    <property type="component" value="Unassembled WGS sequence"/>
</dbReference>
<proteinExistence type="predicted"/>
<dbReference type="EMBL" id="CCYD01000435">
    <property type="protein sequence ID" value="CEG39702.1"/>
    <property type="molecule type" value="Genomic_DNA"/>
</dbReference>
<keyword evidence="2" id="KW-1185">Reference proteome</keyword>
<reference evidence="2" key="1">
    <citation type="submission" date="2014-09" db="EMBL/GenBank/DDBJ databases">
        <authorList>
            <person name="Sharma Rahul"/>
            <person name="Thines Marco"/>
        </authorList>
    </citation>
    <scope>NUCLEOTIDE SEQUENCE [LARGE SCALE GENOMIC DNA]</scope>
</reference>
<name>A0A0P1AF62_PLAHL</name>
<sequence>MEQRILLQVIGEPMSILGRDLGAVSSLKMFPFIGEKLQARSMLVLWKGCSAQSNLSGARTNIGYDDLTATERT</sequence>
<dbReference type="GeneID" id="36404993"/>
<evidence type="ECO:0000313" key="1">
    <source>
        <dbReference type="EMBL" id="CEG39702.1"/>
    </source>
</evidence>
<protein>
    <submittedName>
        <fullName evidence="1">Uncharacterized protein</fullName>
    </submittedName>
</protein>